<dbReference type="Gene3D" id="3.40.50.11980">
    <property type="match status" value="1"/>
</dbReference>
<feature type="domain" description="C3H1-type" evidence="12">
    <location>
        <begin position="229"/>
        <end position="254"/>
    </location>
</feature>
<gene>
    <name evidence="14" type="primary">8232000</name>
    <name evidence="13" type="ORF">Phum_PHUM352150</name>
</gene>
<dbReference type="GO" id="GO:0004521">
    <property type="term" value="F:RNA endonuclease activity"/>
    <property type="evidence" value="ECO:0007669"/>
    <property type="project" value="TreeGrafter"/>
</dbReference>
<dbReference type="FunCoup" id="E0VP59">
    <property type="interactions" value="399"/>
</dbReference>
<evidence type="ECO:0000256" key="4">
    <source>
        <dbReference type="ARBA" id="ARBA00022723"/>
    </source>
</evidence>
<dbReference type="GeneID" id="8232000"/>
<dbReference type="InterPro" id="IPR040546">
    <property type="entry name" value="Rege-1_UBA-like"/>
</dbReference>
<keyword evidence="15" id="KW-1185">Reference proteome</keyword>
<evidence type="ECO:0000256" key="1">
    <source>
        <dbReference type="ARBA" id="ARBA00001946"/>
    </source>
</evidence>
<dbReference type="Pfam" id="PF11977">
    <property type="entry name" value="RNase_Zc3h12a"/>
    <property type="match status" value="1"/>
</dbReference>
<keyword evidence="4 10" id="KW-0479">Metal-binding</keyword>
<evidence type="ECO:0000313" key="15">
    <source>
        <dbReference type="Proteomes" id="UP000009046"/>
    </source>
</evidence>
<dbReference type="PANTHER" id="PTHR12876">
    <property type="entry name" value="N4BP1-RELATED"/>
    <property type="match status" value="1"/>
</dbReference>
<evidence type="ECO:0000256" key="3">
    <source>
        <dbReference type="ARBA" id="ARBA00022722"/>
    </source>
</evidence>
<evidence type="ECO:0000256" key="2">
    <source>
        <dbReference type="ARBA" id="ARBA00010922"/>
    </source>
</evidence>
<dbReference type="CDD" id="cd18729">
    <property type="entry name" value="PIN_Zc3h12-like"/>
    <property type="match status" value="1"/>
</dbReference>
<feature type="non-terminal residue" evidence="13">
    <location>
        <position position="1"/>
    </location>
</feature>
<dbReference type="EnsemblMetazoa" id="PHUM352150-RA">
    <property type="protein sequence ID" value="PHUM352150-PA"/>
    <property type="gene ID" value="PHUM352150"/>
</dbReference>
<dbReference type="HOGENOM" id="CLU_013020_2_0_1"/>
<evidence type="ECO:0000256" key="7">
    <source>
        <dbReference type="ARBA" id="ARBA00022801"/>
    </source>
</evidence>
<dbReference type="KEGG" id="phu:Phum_PHUM352150"/>
<dbReference type="GO" id="GO:0016787">
    <property type="term" value="F:hydrolase activity"/>
    <property type="evidence" value="ECO:0007669"/>
    <property type="project" value="UniProtKB-KW"/>
</dbReference>
<evidence type="ECO:0000256" key="10">
    <source>
        <dbReference type="PROSITE-ProRule" id="PRU00723"/>
    </source>
</evidence>
<reference evidence="13" key="2">
    <citation type="submission" date="2007-04" db="EMBL/GenBank/DDBJ databases">
        <title>The genome of the human body louse.</title>
        <authorList>
            <consortium name="The Human Body Louse Genome Consortium"/>
            <person name="Kirkness E."/>
            <person name="Walenz B."/>
            <person name="Hass B."/>
            <person name="Bruggner R."/>
            <person name="Strausberg R."/>
        </authorList>
    </citation>
    <scope>NUCLEOTIDE SEQUENCE</scope>
    <source>
        <strain evidence="13">USDA</strain>
    </source>
</reference>
<dbReference type="RefSeq" id="XP_002427903.1">
    <property type="nucleotide sequence ID" value="XM_002427858.1"/>
</dbReference>
<evidence type="ECO:0000259" key="12">
    <source>
        <dbReference type="PROSITE" id="PS50103"/>
    </source>
</evidence>
<sequence length="573" mass="65019">VEFGLKLGYTEKLVQTALLKLGPRPSQNELLAELIKLGAQSSKLTDVDDKDGGEEICVDETEGRLRPIVIDGSNVAMSHGNMEVFSCKGIKICVDWFRNRGHKEITVFVPKWRKAASRPDNPIVDQELLTELEKERIVVFTPSRLVGGKRTICYDDRYVLRLAVELDGIVVSNDNYRDLAQESADFRKVIEERTLMYSFVNDRFMPPDDPLGRSGPTLDNFLRMQTKKNNTALPCPYGKKCTYGNKCKYNHPERGSMPHKSVTERLVEHAQKHWQARGARDFSGVQLKGKSLSVPLSTEDHVKQHGAIKKTPLVRTKSGTPAFPTSCFNLESDRVGKSKSVENILNEKPFPQDTLTQNVFWRPLNPPDWHYAQMMNQGRAHSTVGQRLSDPEASRSETPRNLHKKLERQLTLNPYEHDFYGMRQINAGPVDNIDNTYWEHQNVSRIASAPDSFRVVHPQSSNRRSMQRFSSTSDSQINLCAPDSSSSVSDPFENRTWIPAAQTPLIYSSPNPMGLPPQTLHQFDSYSKEEARRKLHYHLSSIFPEEQVRAALQLYPNETKPQEICAAILAMFP</sequence>
<dbReference type="GO" id="GO:0003729">
    <property type="term" value="F:mRNA binding"/>
    <property type="evidence" value="ECO:0007669"/>
    <property type="project" value="TreeGrafter"/>
</dbReference>
<keyword evidence="6 10" id="KW-0863">Zinc-finger</keyword>
<dbReference type="PROSITE" id="PS50103">
    <property type="entry name" value="ZF_C3H1"/>
    <property type="match status" value="1"/>
</dbReference>
<reference evidence="13" key="1">
    <citation type="submission" date="2007-04" db="EMBL/GenBank/DDBJ databases">
        <title>Annotation of Pediculus humanus corporis strain USDA.</title>
        <authorList>
            <person name="Kirkness E."/>
            <person name="Hannick L."/>
            <person name="Hass B."/>
            <person name="Bruggner R."/>
            <person name="Lawson D."/>
            <person name="Bidwell S."/>
            <person name="Joardar V."/>
            <person name="Caler E."/>
            <person name="Walenz B."/>
            <person name="Inman J."/>
            <person name="Schobel S."/>
            <person name="Galinsky K."/>
            <person name="Amedeo P."/>
            <person name="Strausberg R."/>
        </authorList>
    </citation>
    <scope>NUCLEOTIDE SEQUENCE</scope>
    <source>
        <strain evidence="13">USDA</strain>
    </source>
</reference>
<organism>
    <name type="scientific">Pediculus humanus subsp. corporis</name>
    <name type="common">Body louse</name>
    <dbReference type="NCBI Taxonomy" id="121224"/>
    <lineage>
        <taxon>Eukaryota</taxon>
        <taxon>Metazoa</taxon>
        <taxon>Ecdysozoa</taxon>
        <taxon>Arthropoda</taxon>
        <taxon>Hexapoda</taxon>
        <taxon>Insecta</taxon>
        <taxon>Pterygota</taxon>
        <taxon>Neoptera</taxon>
        <taxon>Paraneoptera</taxon>
        <taxon>Psocodea</taxon>
        <taxon>Troctomorpha</taxon>
        <taxon>Phthiraptera</taxon>
        <taxon>Anoplura</taxon>
        <taxon>Pediculidae</taxon>
        <taxon>Pediculus</taxon>
    </lineage>
</organism>
<keyword evidence="8 10" id="KW-0862">Zinc</keyword>
<dbReference type="InterPro" id="IPR000571">
    <property type="entry name" value="Znf_CCCH"/>
</dbReference>
<evidence type="ECO:0000313" key="14">
    <source>
        <dbReference type="EnsemblMetazoa" id="PHUM352150-PA"/>
    </source>
</evidence>
<dbReference type="PANTHER" id="PTHR12876:SF35">
    <property type="entry name" value="LD08718P-RELATED"/>
    <property type="match status" value="1"/>
</dbReference>
<protein>
    <recommendedName>
        <fullName evidence="12">C3H1-type domain-containing protein</fullName>
    </recommendedName>
</protein>
<dbReference type="GO" id="GO:0036464">
    <property type="term" value="C:cytoplasmic ribonucleoprotein granule"/>
    <property type="evidence" value="ECO:0007669"/>
    <property type="project" value="TreeGrafter"/>
</dbReference>
<proteinExistence type="inferred from homology"/>
<keyword evidence="5" id="KW-0255">Endonuclease</keyword>
<evidence type="ECO:0000256" key="6">
    <source>
        <dbReference type="ARBA" id="ARBA00022771"/>
    </source>
</evidence>
<dbReference type="CTD" id="8232000"/>
<dbReference type="Pfam" id="PF18039">
    <property type="entry name" value="UBA_6"/>
    <property type="match status" value="1"/>
</dbReference>
<dbReference type="FunFam" id="3.40.50.11980:FF:000001">
    <property type="entry name" value="ZC3H12A isoform 1"/>
    <property type="match status" value="1"/>
</dbReference>
<feature type="region of interest" description="Disordered" evidence="11">
    <location>
        <begin position="459"/>
        <end position="487"/>
    </location>
</feature>
<dbReference type="InParanoid" id="E0VP59"/>
<dbReference type="VEuPathDB" id="VectorBase:PHUM352150"/>
<name>E0VP59_PEDHC</name>
<evidence type="ECO:0000256" key="11">
    <source>
        <dbReference type="SAM" id="MobiDB-lite"/>
    </source>
</evidence>
<evidence type="ECO:0000313" key="13">
    <source>
        <dbReference type="EMBL" id="EEB15165.1"/>
    </source>
</evidence>
<accession>E0VP59</accession>
<keyword evidence="9" id="KW-0460">Magnesium</keyword>
<dbReference type="eggNOG" id="KOG3777">
    <property type="taxonomic scope" value="Eukaryota"/>
</dbReference>
<dbReference type="GO" id="GO:0008270">
    <property type="term" value="F:zinc ion binding"/>
    <property type="evidence" value="ECO:0007669"/>
    <property type="project" value="UniProtKB-KW"/>
</dbReference>
<comment type="cofactor">
    <cofactor evidence="1">
        <name>Mg(2+)</name>
        <dbReference type="ChEBI" id="CHEBI:18420"/>
    </cofactor>
</comment>
<dbReference type="OMA" id="GQKCKFR"/>
<evidence type="ECO:0000256" key="8">
    <source>
        <dbReference type="ARBA" id="ARBA00022833"/>
    </source>
</evidence>
<dbReference type="Proteomes" id="UP000009046">
    <property type="component" value="Unassembled WGS sequence"/>
</dbReference>
<keyword evidence="7" id="KW-0378">Hydrolase</keyword>
<feature type="zinc finger region" description="C3H1-type" evidence="10">
    <location>
        <begin position="229"/>
        <end position="254"/>
    </location>
</feature>
<evidence type="ECO:0000256" key="5">
    <source>
        <dbReference type="ARBA" id="ARBA00022759"/>
    </source>
</evidence>
<feature type="region of interest" description="Disordered" evidence="11">
    <location>
        <begin position="380"/>
        <end position="402"/>
    </location>
</feature>
<dbReference type="AlphaFoldDB" id="E0VP59"/>
<dbReference type="GO" id="GO:0005634">
    <property type="term" value="C:nucleus"/>
    <property type="evidence" value="ECO:0007669"/>
    <property type="project" value="TreeGrafter"/>
</dbReference>
<keyword evidence="3" id="KW-0540">Nuclease</keyword>
<dbReference type="EMBL" id="DS235355">
    <property type="protein sequence ID" value="EEB15165.1"/>
    <property type="molecule type" value="Genomic_DNA"/>
</dbReference>
<feature type="compositionally biased region" description="Basic and acidic residues" evidence="11">
    <location>
        <begin position="389"/>
        <end position="400"/>
    </location>
</feature>
<dbReference type="OrthoDB" id="392925at2759"/>
<dbReference type="EMBL" id="AAZO01004091">
    <property type="status" value="NOT_ANNOTATED_CDS"/>
    <property type="molecule type" value="Genomic_DNA"/>
</dbReference>
<reference evidence="14" key="3">
    <citation type="submission" date="2020-05" db="UniProtKB">
        <authorList>
            <consortium name="EnsemblMetazoa"/>
        </authorList>
    </citation>
    <scope>IDENTIFICATION</scope>
    <source>
        <strain evidence="14">USDA</strain>
    </source>
</reference>
<comment type="similarity">
    <text evidence="2">Belongs to the ZC3H12 family.</text>
</comment>
<dbReference type="InterPro" id="IPR051101">
    <property type="entry name" value="ZC3H12/N4BP1_RNase_Reg"/>
</dbReference>
<dbReference type="InterPro" id="IPR021869">
    <property type="entry name" value="RNase_Zc3h12_NYN"/>
</dbReference>
<evidence type="ECO:0000256" key="9">
    <source>
        <dbReference type="ARBA" id="ARBA00022842"/>
    </source>
</evidence>